<accession>A0A422QJR8</accession>
<dbReference type="SUPFAM" id="SSF52172">
    <property type="entry name" value="CheY-like"/>
    <property type="match status" value="1"/>
</dbReference>
<evidence type="ECO:0000256" key="1">
    <source>
        <dbReference type="ARBA" id="ARBA00000085"/>
    </source>
</evidence>
<proteinExistence type="predicted"/>
<dbReference type="Pfam" id="PF00072">
    <property type="entry name" value="Response_reg"/>
    <property type="match status" value="1"/>
</dbReference>
<dbReference type="InterPro" id="IPR011006">
    <property type="entry name" value="CheY-like_superfamily"/>
</dbReference>
<dbReference type="EC" id="2.7.13.3" evidence="2"/>
<dbReference type="InterPro" id="IPR036097">
    <property type="entry name" value="HisK_dim/P_sf"/>
</dbReference>
<feature type="domain" description="Histidine kinase" evidence="5">
    <location>
        <begin position="10"/>
        <end position="234"/>
    </location>
</feature>
<dbReference type="InterPro" id="IPR003661">
    <property type="entry name" value="HisK_dim/P_dom"/>
</dbReference>
<dbReference type="Gene3D" id="3.30.565.10">
    <property type="entry name" value="Histidine kinase-like ATPase, C-terminal domain"/>
    <property type="match status" value="1"/>
</dbReference>
<name>A0A422QJR8_9BURK</name>
<evidence type="ECO:0000313" key="7">
    <source>
        <dbReference type="EMBL" id="RNF30193.1"/>
    </source>
</evidence>
<evidence type="ECO:0000256" key="3">
    <source>
        <dbReference type="ARBA" id="ARBA00022553"/>
    </source>
</evidence>
<organism evidence="7 8">
    <name type="scientific">Massilia aurea</name>
    <dbReference type="NCBI Taxonomy" id="373040"/>
    <lineage>
        <taxon>Bacteria</taxon>
        <taxon>Pseudomonadati</taxon>
        <taxon>Pseudomonadota</taxon>
        <taxon>Betaproteobacteria</taxon>
        <taxon>Burkholderiales</taxon>
        <taxon>Oxalobacteraceae</taxon>
        <taxon>Telluria group</taxon>
        <taxon>Massilia</taxon>
    </lineage>
</organism>
<dbReference type="InterPro" id="IPR001789">
    <property type="entry name" value="Sig_transdc_resp-reg_receiver"/>
</dbReference>
<dbReference type="InterPro" id="IPR005467">
    <property type="entry name" value="His_kinase_dom"/>
</dbReference>
<dbReference type="PROSITE" id="PS50109">
    <property type="entry name" value="HIS_KIN"/>
    <property type="match status" value="1"/>
</dbReference>
<evidence type="ECO:0000259" key="6">
    <source>
        <dbReference type="PROSITE" id="PS50110"/>
    </source>
</evidence>
<dbReference type="SMART" id="SM00448">
    <property type="entry name" value="REC"/>
    <property type="match status" value="1"/>
</dbReference>
<dbReference type="Pfam" id="PF02518">
    <property type="entry name" value="HATPase_c"/>
    <property type="match status" value="1"/>
</dbReference>
<feature type="domain" description="Response regulatory" evidence="6">
    <location>
        <begin position="257"/>
        <end position="373"/>
    </location>
</feature>
<keyword evidence="8" id="KW-1185">Reference proteome</keyword>
<evidence type="ECO:0000259" key="5">
    <source>
        <dbReference type="PROSITE" id="PS50109"/>
    </source>
</evidence>
<dbReference type="PANTHER" id="PTHR43065">
    <property type="entry name" value="SENSOR HISTIDINE KINASE"/>
    <property type="match status" value="1"/>
</dbReference>
<dbReference type="InterPro" id="IPR004358">
    <property type="entry name" value="Sig_transdc_His_kin-like_C"/>
</dbReference>
<dbReference type="PANTHER" id="PTHR43065:SF42">
    <property type="entry name" value="TWO-COMPONENT SENSOR PPRA"/>
    <property type="match status" value="1"/>
</dbReference>
<keyword evidence="7" id="KW-0808">Transferase</keyword>
<keyword evidence="3 4" id="KW-0597">Phosphoprotein</keyword>
<comment type="caution">
    <text evidence="7">The sequence shown here is derived from an EMBL/GenBank/DDBJ whole genome shotgun (WGS) entry which is preliminary data.</text>
</comment>
<dbReference type="SMART" id="SM00388">
    <property type="entry name" value="HisKA"/>
    <property type="match status" value="1"/>
</dbReference>
<reference evidence="7" key="1">
    <citation type="submission" date="2014-10" db="EMBL/GenBank/DDBJ databases">
        <title>Massilia sp. genome.</title>
        <authorList>
            <person name="Xu B."/>
            <person name="Dai L."/>
            <person name="Huang Z."/>
        </authorList>
    </citation>
    <scope>NUCLEOTIDE SEQUENCE [LARGE SCALE GENOMIC DNA]</scope>
    <source>
        <strain evidence="7">CFS-1</strain>
    </source>
</reference>
<dbReference type="EMBL" id="JSAB01000132">
    <property type="protein sequence ID" value="RNF30193.1"/>
    <property type="molecule type" value="Genomic_DNA"/>
</dbReference>
<dbReference type="OrthoDB" id="9177042at2"/>
<feature type="non-terminal residue" evidence="7">
    <location>
        <position position="1"/>
    </location>
</feature>
<evidence type="ECO:0000313" key="8">
    <source>
        <dbReference type="Proteomes" id="UP000283254"/>
    </source>
</evidence>
<dbReference type="InterPro" id="IPR003594">
    <property type="entry name" value="HATPase_dom"/>
</dbReference>
<dbReference type="PRINTS" id="PR00344">
    <property type="entry name" value="BCTRLSENSOR"/>
</dbReference>
<comment type="catalytic activity">
    <reaction evidence="1">
        <text>ATP + protein L-histidine = ADP + protein N-phospho-L-histidine.</text>
        <dbReference type="EC" id="2.7.13.3"/>
    </reaction>
</comment>
<dbReference type="SMART" id="SM00387">
    <property type="entry name" value="HATPase_c"/>
    <property type="match status" value="1"/>
</dbReference>
<dbReference type="InterPro" id="IPR036890">
    <property type="entry name" value="HATPase_C_sf"/>
</dbReference>
<dbReference type="AlphaFoldDB" id="A0A422QJR8"/>
<protein>
    <recommendedName>
        <fullName evidence="2">histidine kinase</fullName>
        <ecNumber evidence="2">2.7.13.3</ecNumber>
    </recommendedName>
</protein>
<evidence type="ECO:0000256" key="2">
    <source>
        <dbReference type="ARBA" id="ARBA00012438"/>
    </source>
</evidence>
<keyword evidence="7" id="KW-0418">Kinase</keyword>
<feature type="modified residue" description="4-aspartylphosphate" evidence="4">
    <location>
        <position position="307"/>
    </location>
</feature>
<dbReference type="Pfam" id="PF00512">
    <property type="entry name" value="HisKA"/>
    <property type="match status" value="1"/>
</dbReference>
<dbReference type="SUPFAM" id="SSF55874">
    <property type="entry name" value="ATPase domain of HSP90 chaperone/DNA topoisomerase II/histidine kinase"/>
    <property type="match status" value="1"/>
</dbReference>
<dbReference type="RefSeq" id="WP_123070121.1">
    <property type="nucleotide sequence ID" value="NZ_JSAB01000132.1"/>
</dbReference>
<dbReference type="Proteomes" id="UP000283254">
    <property type="component" value="Unassembled WGS sequence"/>
</dbReference>
<evidence type="ECO:0000256" key="4">
    <source>
        <dbReference type="PROSITE-ProRule" id="PRU00169"/>
    </source>
</evidence>
<dbReference type="CDD" id="cd18161">
    <property type="entry name" value="REC_hyHK_blue-like"/>
    <property type="match status" value="1"/>
</dbReference>
<dbReference type="Gene3D" id="1.10.287.130">
    <property type="match status" value="1"/>
</dbReference>
<gene>
    <name evidence="7" type="ORF">NM04_13965</name>
</gene>
<dbReference type="SUPFAM" id="SSF47384">
    <property type="entry name" value="Homodimeric domain of signal transducing histidine kinase"/>
    <property type="match status" value="1"/>
</dbReference>
<dbReference type="PROSITE" id="PS50110">
    <property type="entry name" value="RESPONSE_REGULATORY"/>
    <property type="match status" value="1"/>
</dbReference>
<sequence length="375" mass="39458">MEAVGQLTGGLAHDFNNLLAGVAGSLDLVKLRLKQGRMDEIERYVAVAQGATRRAAALTHRLLAFSRRQTLAPRAICVDTMVDGLLDMIRRTVGPGVRVEPDYSGEPWTALVDQSQLENALLNLCINARDAMPEGGRIAIATANRVLDADAARGHELPPGDYLVLSVADSGTGMAPGVLAKAFEPFFTTKPLGQGTGLGLSMIYGFAKQSGGQVAIDSQPGQGTTVSIFLPRHRGAADERDAAPAADAAPPAGQGETILVVDDEPSVRMLVVDVLEELGYTVLEAEDGAGGLALLQSDARIDLVVSDVGLPGMMNGRQMADAARIKRPLLKVLFITGYAETALLDHGQLAPGMSVLTKPFSIDAMAQQVREMVAG</sequence>
<dbReference type="GO" id="GO:0000155">
    <property type="term" value="F:phosphorelay sensor kinase activity"/>
    <property type="evidence" value="ECO:0007669"/>
    <property type="project" value="InterPro"/>
</dbReference>
<dbReference type="Gene3D" id="3.40.50.2300">
    <property type="match status" value="1"/>
</dbReference>